<evidence type="ECO:0008006" key="3">
    <source>
        <dbReference type="Google" id="ProtNLM"/>
    </source>
</evidence>
<dbReference type="InterPro" id="IPR012964">
    <property type="entry name" value="DUF1702"/>
</dbReference>
<sequence>MRTIGSWMRRPLLLGPGDLDMAKRGFHQGAADVRPKLEAVVRAFATGYNAVVQGGPERLSPADADPVLYGFAVEGAAMSSALLDLLTLSGGRRVARLHRCTDDRYTHLIHVGVGWAYARLRLTPWTGVRAHTRILRWLAWDGWGFHEAFFRPGAVFHGAVERAARTAARPIRDQGVGRALWFYAGADPARVSEVIDGFASSRRADLWAGIGLAACYTGAQSPAGLERLVQACGHHRPHLAQGAAFAAKARHLSGHVPQSCADAVTHLTGATVAQAAAWTDDALAKLADKPDTPATYERWREQIRRSWSLHPGGVAR</sequence>
<reference evidence="1 2" key="1">
    <citation type="submission" date="2016-10" db="EMBL/GenBank/DDBJ databases">
        <authorList>
            <person name="de Groot N.N."/>
        </authorList>
    </citation>
    <scope>NUCLEOTIDE SEQUENCE [LARGE SCALE GENOMIC DNA]</scope>
    <source>
        <strain evidence="1 2">CGMCC 4.5598</strain>
    </source>
</reference>
<gene>
    <name evidence="1" type="ORF">SAMN05421811_11250</name>
</gene>
<evidence type="ECO:0000313" key="1">
    <source>
        <dbReference type="EMBL" id="SEU34425.1"/>
    </source>
</evidence>
<name>A0A1I0L4I9_9ACTN</name>
<organism evidence="1 2">
    <name type="scientific">Nonomuraea wenchangensis</name>
    <dbReference type="NCBI Taxonomy" id="568860"/>
    <lineage>
        <taxon>Bacteria</taxon>
        <taxon>Bacillati</taxon>
        <taxon>Actinomycetota</taxon>
        <taxon>Actinomycetes</taxon>
        <taxon>Streptosporangiales</taxon>
        <taxon>Streptosporangiaceae</taxon>
        <taxon>Nonomuraea</taxon>
    </lineage>
</organism>
<dbReference type="STRING" id="568860.SAMN05421811_11250"/>
<dbReference type="OrthoDB" id="2530105at2"/>
<evidence type="ECO:0000313" key="2">
    <source>
        <dbReference type="Proteomes" id="UP000199361"/>
    </source>
</evidence>
<dbReference type="Proteomes" id="UP000199361">
    <property type="component" value="Unassembled WGS sequence"/>
</dbReference>
<protein>
    <recommendedName>
        <fullName evidence="3">DUF1702 family protein</fullName>
    </recommendedName>
</protein>
<accession>A0A1I0L4I9</accession>
<dbReference type="EMBL" id="FOHX01000012">
    <property type="protein sequence ID" value="SEU34425.1"/>
    <property type="molecule type" value="Genomic_DNA"/>
</dbReference>
<proteinExistence type="predicted"/>
<dbReference type="AlphaFoldDB" id="A0A1I0L4I9"/>
<keyword evidence="2" id="KW-1185">Reference proteome</keyword>
<dbReference type="Pfam" id="PF08012">
    <property type="entry name" value="DUF1702"/>
    <property type="match status" value="1"/>
</dbReference>